<name>A0ABD5GQ14_9LACT</name>
<organism evidence="1 2">
    <name type="scientific">Lactococcus lactis</name>
    <dbReference type="NCBI Taxonomy" id="1358"/>
    <lineage>
        <taxon>Bacteria</taxon>
        <taxon>Bacillati</taxon>
        <taxon>Bacillota</taxon>
        <taxon>Bacilli</taxon>
        <taxon>Lactobacillales</taxon>
        <taxon>Streptococcaceae</taxon>
        <taxon>Lactococcus</taxon>
    </lineage>
</organism>
<dbReference type="AlphaFoldDB" id="A0ABD5GQ14"/>
<dbReference type="RefSeq" id="WP_153986439.1">
    <property type="nucleotide sequence ID" value="NZ_JAUCAG010000002.1"/>
</dbReference>
<dbReference type="EMBL" id="JAWHVN010000024">
    <property type="protein sequence ID" value="MDV2618275.1"/>
    <property type="molecule type" value="Genomic_DNA"/>
</dbReference>
<comment type="caution">
    <text evidence="1">The sequence shown here is derived from an EMBL/GenBank/DDBJ whole genome shotgun (WGS) entry which is preliminary data.</text>
</comment>
<dbReference type="Proteomes" id="UP001186159">
    <property type="component" value="Unassembled WGS sequence"/>
</dbReference>
<protein>
    <recommendedName>
        <fullName evidence="3">Phage protein</fullName>
    </recommendedName>
</protein>
<evidence type="ECO:0000313" key="1">
    <source>
        <dbReference type="EMBL" id="MDV2618275.1"/>
    </source>
</evidence>
<accession>A0ABD5GQ14</accession>
<evidence type="ECO:0000313" key="2">
    <source>
        <dbReference type="Proteomes" id="UP001186159"/>
    </source>
</evidence>
<proteinExistence type="predicted"/>
<gene>
    <name evidence="1" type="ORF">RZO27_03900</name>
</gene>
<evidence type="ECO:0008006" key="3">
    <source>
        <dbReference type="Google" id="ProtNLM"/>
    </source>
</evidence>
<sequence>MTVSKFEVLECSQVDLNFFLMRVDKGMTFRLEFETLEEWREQADRFFQIAEEQGNENPVVEIDPDDYPDIE</sequence>
<reference evidence="1 2" key="1">
    <citation type="submission" date="2023-10" db="EMBL/GenBank/DDBJ databases">
        <title>Production of high quality cheese from raw caw milk (raw cheese).</title>
        <authorList>
            <person name="Samouris G."/>
        </authorList>
    </citation>
    <scope>NUCLEOTIDE SEQUENCE [LARGE SCALE GENOMIC DNA]</scope>
    <source>
        <strain evidence="1 2">MRS-5</strain>
    </source>
</reference>